<feature type="region of interest" description="Disordered" evidence="1">
    <location>
        <begin position="579"/>
        <end position="652"/>
    </location>
</feature>
<dbReference type="Proteomes" id="UP001154282">
    <property type="component" value="Unassembled WGS sequence"/>
</dbReference>
<dbReference type="InterPro" id="IPR025558">
    <property type="entry name" value="DUF4283"/>
</dbReference>
<feature type="compositionally biased region" description="Basic residues" evidence="1">
    <location>
        <begin position="598"/>
        <end position="609"/>
    </location>
</feature>
<evidence type="ECO:0000313" key="5">
    <source>
        <dbReference type="Proteomes" id="UP001154282"/>
    </source>
</evidence>
<feature type="chain" id="PRO_5043976150" description="DUF4283 domain-containing protein" evidence="2">
    <location>
        <begin position="32"/>
        <end position="778"/>
    </location>
</feature>
<keyword evidence="2" id="KW-0732">Signal</keyword>
<proteinExistence type="predicted"/>
<feature type="compositionally biased region" description="Low complexity" evidence="1">
    <location>
        <begin position="407"/>
        <end position="419"/>
    </location>
</feature>
<keyword evidence="5" id="KW-1185">Reference proteome</keyword>
<evidence type="ECO:0000256" key="2">
    <source>
        <dbReference type="SAM" id="SignalP"/>
    </source>
</evidence>
<sequence length="778" mass="85490">MRGALSSLLNWLRRLGDRLLLLLSAILLTSLQNQHERRYGKTGDPTFGDPSSRHATSRVQNRLWYRCPTRGRRVSCKRKRQLCEDYQSTRDRLSSFTSPAKKCRLGRTYGWRFWLPSSFDPVGDQSLLSENGKCNNSGSQFMGTNVEMISQDRDFVAEAREVRSLLIRRPRRCTPARSMRLTTALPPGRSSWIIHTGFCGWESNRFWAKCSELFPPGLSGLWDWYQCSRSQLLELVFSAVGIGALEFSISLESCSGRLFTNDQVGTLELRNDLLDAWKIRDQLKVLKTKQGLFEIILPNEEAKKWALSRNPWIIKDRLLVLRSWAPVITKGIFDEMAKAPFRVQRSVWINQQNHHKLSVGKSESQSGPRIRNQASTRAVHHAPSHASLGSVSQEESVSQHGKRVGLSPGRRGSPGGIIINRHPKLRLGNARQNQLGRHKWKGAAGARGAEEMMIPQVESPCDEDVMPTETQGTLLHAETRRRRLLLEADSDDDMIDASPGAVDGVHSNREDETLKGPGQGGAPTAACDDIPIKRKSKPRRPKLPALNQAGERVVSHDDVIMGEAPPILVDAVARPRLGSPPVGAVGSPIPKAGESAPSKRKPRRGKHPLLKPERDGAVHRVAGTDAGSESRGREQPQSGTLRGKRKSKKAGGDGAVVQGVVLKELLPKGDITCTTTMGGDIVQPGCDKDGKLNSPHASKGDSDGSGSEDEALRFVIEKRVPQAVSKKKDSPSKGRVSRVVEAFEAGLTIADKHPAAAAACFELFFATVTDAGADSAYF</sequence>
<feature type="region of interest" description="Disordered" evidence="1">
    <location>
        <begin position="686"/>
        <end position="709"/>
    </location>
</feature>
<dbReference type="Pfam" id="PF14111">
    <property type="entry name" value="DUF4283"/>
    <property type="match status" value="1"/>
</dbReference>
<comment type="caution">
    <text evidence="4">The sequence shown here is derived from an EMBL/GenBank/DDBJ whole genome shotgun (WGS) entry which is preliminary data.</text>
</comment>
<feature type="compositionally biased region" description="Polar residues" evidence="1">
    <location>
        <begin position="361"/>
        <end position="376"/>
    </location>
</feature>
<evidence type="ECO:0000313" key="4">
    <source>
        <dbReference type="EMBL" id="CAI0561278.1"/>
    </source>
</evidence>
<feature type="domain" description="DUF4283" evidence="3">
    <location>
        <begin position="268"/>
        <end position="326"/>
    </location>
</feature>
<name>A0AAV0RUI4_9ROSI</name>
<accession>A0AAV0RUI4</accession>
<protein>
    <recommendedName>
        <fullName evidence="3">DUF4283 domain-containing protein</fullName>
    </recommendedName>
</protein>
<gene>
    <name evidence="4" type="ORF">LITE_LOCUS50031</name>
</gene>
<feature type="compositionally biased region" description="Polar residues" evidence="1">
    <location>
        <begin position="387"/>
        <end position="399"/>
    </location>
</feature>
<dbReference type="AlphaFoldDB" id="A0AAV0RUI4"/>
<evidence type="ECO:0000256" key="1">
    <source>
        <dbReference type="SAM" id="MobiDB-lite"/>
    </source>
</evidence>
<evidence type="ECO:0000259" key="3">
    <source>
        <dbReference type="Pfam" id="PF14111"/>
    </source>
</evidence>
<dbReference type="EMBL" id="CAMGYJ010000011">
    <property type="protein sequence ID" value="CAI0561278.1"/>
    <property type="molecule type" value="Genomic_DNA"/>
</dbReference>
<feature type="region of interest" description="Disordered" evidence="1">
    <location>
        <begin position="490"/>
        <end position="550"/>
    </location>
</feature>
<organism evidence="4 5">
    <name type="scientific">Linum tenue</name>
    <dbReference type="NCBI Taxonomy" id="586396"/>
    <lineage>
        <taxon>Eukaryota</taxon>
        <taxon>Viridiplantae</taxon>
        <taxon>Streptophyta</taxon>
        <taxon>Embryophyta</taxon>
        <taxon>Tracheophyta</taxon>
        <taxon>Spermatophyta</taxon>
        <taxon>Magnoliopsida</taxon>
        <taxon>eudicotyledons</taxon>
        <taxon>Gunneridae</taxon>
        <taxon>Pentapetalae</taxon>
        <taxon>rosids</taxon>
        <taxon>fabids</taxon>
        <taxon>Malpighiales</taxon>
        <taxon>Linaceae</taxon>
        <taxon>Linum</taxon>
    </lineage>
</organism>
<feature type="signal peptide" evidence="2">
    <location>
        <begin position="1"/>
        <end position="31"/>
    </location>
</feature>
<feature type="region of interest" description="Disordered" evidence="1">
    <location>
        <begin position="354"/>
        <end position="438"/>
    </location>
</feature>
<feature type="compositionally biased region" description="Basic residues" evidence="1">
    <location>
        <begin position="533"/>
        <end position="542"/>
    </location>
</feature>
<reference evidence="4" key="1">
    <citation type="submission" date="2022-08" db="EMBL/GenBank/DDBJ databases">
        <authorList>
            <person name="Gutierrez-Valencia J."/>
        </authorList>
    </citation>
    <scope>NUCLEOTIDE SEQUENCE</scope>
</reference>